<dbReference type="CDD" id="cd01448">
    <property type="entry name" value="TST_Repeat_1"/>
    <property type="match status" value="1"/>
</dbReference>
<feature type="domain" description="Rhodanese" evidence="3">
    <location>
        <begin position="16"/>
        <end position="135"/>
    </location>
</feature>
<dbReference type="Gene3D" id="3.40.250.10">
    <property type="entry name" value="Rhodanese-like domain"/>
    <property type="match status" value="2"/>
</dbReference>
<organism evidence="4 5">
    <name type="scientific">Tumebacillus avium</name>
    <dbReference type="NCBI Taxonomy" id="1903704"/>
    <lineage>
        <taxon>Bacteria</taxon>
        <taxon>Bacillati</taxon>
        <taxon>Bacillota</taxon>
        <taxon>Bacilli</taxon>
        <taxon>Bacillales</taxon>
        <taxon>Alicyclobacillaceae</taxon>
        <taxon>Tumebacillus</taxon>
    </lineage>
</organism>
<dbReference type="InterPro" id="IPR036873">
    <property type="entry name" value="Rhodanese-like_dom_sf"/>
</dbReference>
<dbReference type="FunFam" id="3.40.250.10:FF:000035">
    <property type="entry name" value="Thiosulfate sulfurtransferase"/>
    <property type="match status" value="1"/>
</dbReference>
<dbReference type="AlphaFoldDB" id="A0A1Y0IWV6"/>
<reference evidence="5" key="1">
    <citation type="submission" date="2017-05" db="EMBL/GenBank/DDBJ databases">
        <authorList>
            <person name="Sung H."/>
        </authorList>
    </citation>
    <scope>NUCLEOTIDE SEQUENCE [LARGE SCALE GENOMIC DNA]</scope>
    <source>
        <strain evidence="5">AR23208</strain>
    </source>
</reference>
<dbReference type="PROSITE" id="PS50206">
    <property type="entry name" value="RHODANESE_3"/>
    <property type="match status" value="2"/>
</dbReference>
<dbReference type="KEGG" id="tum:CBW65_05825"/>
<dbReference type="PROSITE" id="PS00380">
    <property type="entry name" value="RHODANESE_1"/>
    <property type="match status" value="1"/>
</dbReference>
<dbReference type="EMBL" id="CP021434">
    <property type="protein sequence ID" value="ARU63804.1"/>
    <property type="molecule type" value="Genomic_DNA"/>
</dbReference>
<dbReference type="PANTHER" id="PTHR11364">
    <property type="entry name" value="THIOSULFATE SULFERTANSFERASE"/>
    <property type="match status" value="1"/>
</dbReference>
<sequence>MASNLVSMEWLLEHLHDPDVRVVDCRFVLGQPDAGVNAYQEDHLPGAVYFDLERDLSAPKAAHGGRHPLPDVDLLAAKLGEHGIGNGHHIVVYDDQGGAMASRFWWLLKYMGHAKVSVVNGSYAAWKAAGHEVTGEIAPVSKTEFAAHSQTDSLVHMNEVRTKLGDPGTVLIDSRETVRYQGLQEPIDPVAGHIPGAVNHFWKDSLKEDGTWKSADEQRERFADIAPDQEVIVYCGSGVTATPNILALHEAGHRNVKLYLGSWSDWCSYPENPIATSKEEG</sequence>
<dbReference type="GO" id="GO:0004792">
    <property type="term" value="F:thiosulfate-cyanide sulfurtransferase activity"/>
    <property type="evidence" value="ECO:0007669"/>
    <property type="project" value="InterPro"/>
</dbReference>
<dbReference type="SUPFAM" id="SSF52821">
    <property type="entry name" value="Rhodanese/Cell cycle control phosphatase"/>
    <property type="match status" value="2"/>
</dbReference>
<feature type="domain" description="Rhodanese" evidence="3">
    <location>
        <begin position="165"/>
        <end position="275"/>
    </location>
</feature>
<name>A0A1Y0IWV6_9BACL</name>
<evidence type="ECO:0000256" key="2">
    <source>
        <dbReference type="ARBA" id="ARBA00022737"/>
    </source>
</evidence>
<dbReference type="Pfam" id="PF00581">
    <property type="entry name" value="Rhodanese"/>
    <property type="match status" value="2"/>
</dbReference>
<evidence type="ECO:0000313" key="4">
    <source>
        <dbReference type="EMBL" id="ARU63804.1"/>
    </source>
</evidence>
<dbReference type="InterPro" id="IPR001307">
    <property type="entry name" value="Thiosulphate_STrfase_CS"/>
</dbReference>
<proteinExistence type="predicted"/>
<evidence type="ECO:0000313" key="5">
    <source>
        <dbReference type="Proteomes" id="UP000195437"/>
    </source>
</evidence>
<accession>A0A1Y0IWV6</accession>
<dbReference type="CDD" id="cd01449">
    <property type="entry name" value="TST_Repeat_2"/>
    <property type="match status" value="1"/>
</dbReference>
<protein>
    <submittedName>
        <fullName evidence="4">Sulfurtransferase</fullName>
    </submittedName>
</protein>
<dbReference type="RefSeq" id="WP_087459135.1">
    <property type="nucleotide sequence ID" value="NZ_CP021434.1"/>
</dbReference>
<gene>
    <name evidence="4" type="ORF">CBW65_05825</name>
</gene>
<dbReference type="InterPro" id="IPR045078">
    <property type="entry name" value="TST/MPST-like"/>
</dbReference>
<dbReference type="Proteomes" id="UP000195437">
    <property type="component" value="Chromosome"/>
</dbReference>
<keyword evidence="1 4" id="KW-0808">Transferase</keyword>
<dbReference type="InterPro" id="IPR001763">
    <property type="entry name" value="Rhodanese-like_dom"/>
</dbReference>
<evidence type="ECO:0000256" key="1">
    <source>
        <dbReference type="ARBA" id="ARBA00022679"/>
    </source>
</evidence>
<keyword evidence="2" id="KW-0677">Repeat</keyword>
<dbReference type="SMART" id="SM00450">
    <property type="entry name" value="RHOD"/>
    <property type="match status" value="2"/>
</dbReference>
<dbReference type="OrthoDB" id="9770030at2"/>
<dbReference type="PANTHER" id="PTHR11364:SF27">
    <property type="entry name" value="SULFURTRANSFERASE"/>
    <property type="match status" value="1"/>
</dbReference>
<evidence type="ECO:0000259" key="3">
    <source>
        <dbReference type="PROSITE" id="PS50206"/>
    </source>
</evidence>
<keyword evidence="5" id="KW-1185">Reference proteome</keyword>